<reference evidence="3" key="1">
    <citation type="journal article" date="2019" name="Int. J. Syst. Evol. Microbiol.">
        <title>The Global Catalogue of Microorganisms (GCM) 10K type strain sequencing project: providing services to taxonomists for standard genome sequencing and annotation.</title>
        <authorList>
            <consortium name="The Broad Institute Genomics Platform"/>
            <consortium name="The Broad Institute Genome Sequencing Center for Infectious Disease"/>
            <person name="Wu L."/>
            <person name="Ma J."/>
        </authorList>
    </citation>
    <scope>NUCLEOTIDE SEQUENCE [LARGE SCALE GENOMIC DNA]</scope>
    <source>
        <strain evidence="3">JCM 9458</strain>
    </source>
</reference>
<dbReference type="Pfam" id="PF14417">
    <property type="entry name" value="MEDS"/>
    <property type="match status" value="1"/>
</dbReference>
<accession>A0ABP6SS39</accession>
<evidence type="ECO:0000313" key="3">
    <source>
        <dbReference type="Proteomes" id="UP001501676"/>
    </source>
</evidence>
<gene>
    <name evidence="2" type="ORF">GCM10020369_10470</name>
</gene>
<comment type="caution">
    <text evidence="2">The sequence shown here is derived from an EMBL/GenBank/DDBJ whole genome shotgun (WGS) entry which is preliminary data.</text>
</comment>
<dbReference type="EMBL" id="BAAAYN010000006">
    <property type="protein sequence ID" value="GAA3383676.1"/>
    <property type="molecule type" value="Genomic_DNA"/>
</dbReference>
<dbReference type="PROSITE" id="PS50801">
    <property type="entry name" value="STAS"/>
    <property type="match status" value="1"/>
</dbReference>
<dbReference type="SUPFAM" id="SSF52091">
    <property type="entry name" value="SpoIIaa-like"/>
    <property type="match status" value="1"/>
</dbReference>
<feature type="domain" description="STAS" evidence="1">
    <location>
        <begin position="196"/>
        <end position="280"/>
    </location>
</feature>
<proteinExistence type="predicted"/>
<protein>
    <recommendedName>
        <fullName evidence="1">STAS domain-containing protein</fullName>
    </recommendedName>
</protein>
<organism evidence="2 3">
    <name type="scientific">Cryptosporangium minutisporangium</name>
    <dbReference type="NCBI Taxonomy" id="113569"/>
    <lineage>
        <taxon>Bacteria</taxon>
        <taxon>Bacillati</taxon>
        <taxon>Actinomycetota</taxon>
        <taxon>Actinomycetes</taxon>
        <taxon>Cryptosporangiales</taxon>
        <taxon>Cryptosporangiaceae</taxon>
        <taxon>Cryptosporangium</taxon>
    </lineage>
</organism>
<evidence type="ECO:0000259" key="1">
    <source>
        <dbReference type="PROSITE" id="PS50801"/>
    </source>
</evidence>
<dbReference type="InterPro" id="IPR025847">
    <property type="entry name" value="MEDS_domain"/>
</dbReference>
<sequence>MSWVSASDSVDLGDHFCVLTASDEERAAAISTVVADGLAGGQLVMVLTSAAPPSTMADVLADRVPGATSALDRGQVRVLPAQEIYLTGGQFDPRVCATMAACIDEALRRGYAGLQVAADMTWVQSSEVDTADLVEYETAVNALALDGHASGACLYDQDATATDLMRVLIQSHPATTRRLPATPQLRLRRTREPYGITLVGEADVSNRRAVQSMLDTAVDGHSDRGGPLVVDLTGLQHADATIGASLVSLAERVPAGVRFVGCHGAVALLFEYLEFRHPLG</sequence>
<evidence type="ECO:0000313" key="2">
    <source>
        <dbReference type="EMBL" id="GAA3383676.1"/>
    </source>
</evidence>
<dbReference type="Gene3D" id="3.30.750.24">
    <property type="entry name" value="STAS domain"/>
    <property type="match status" value="1"/>
</dbReference>
<dbReference type="RefSeq" id="WP_345726809.1">
    <property type="nucleotide sequence ID" value="NZ_BAAAYN010000006.1"/>
</dbReference>
<dbReference type="Proteomes" id="UP001501676">
    <property type="component" value="Unassembled WGS sequence"/>
</dbReference>
<dbReference type="InterPro" id="IPR002645">
    <property type="entry name" value="STAS_dom"/>
</dbReference>
<name>A0ABP6SS39_9ACTN</name>
<dbReference type="InterPro" id="IPR036513">
    <property type="entry name" value="STAS_dom_sf"/>
</dbReference>
<keyword evidence="3" id="KW-1185">Reference proteome</keyword>